<feature type="chain" id="PRO_5040884777" description="Spore-associated protein A" evidence="1">
    <location>
        <begin position="31"/>
        <end position="137"/>
    </location>
</feature>
<keyword evidence="1" id="KW-0732">Signal</keyword>
<comment type="caution">
    <text evidence="2">The sequence shown here is derived from an EMBL/GenBank/DDBJ whole genome shotgun (WGS) entry which is preliminary data.</text>
</comment>
<organism evidence="2 3">
    <name type="scientific">Nocardiopsis ansamitocini</name>
    <dbReference type="NCBI Taxonomy" id="1670832"/>
    <lineage>
        <taxon>Bacteria</taxon>
        <taxon>Bacillati</taxon>
        <taxon>Actinomycetota</taxon>
        <taxon>Actinomycetes</taxon>
        <taxon>Streptosporangiales</taxon>
        <taxon>Nocardiopsidaceae</taxon>
        <taxon>Nocardiopsis</taxon>
    </lineage>
</organism>
<dbReference type="RefSeq" id="WP_285758643.1">
    <property type="nucleotide sequence ID" value="NZ_BSQG01000002.1"/>
</dbReference>
<evidence type="ECO:0000256" key="1">
    <source>
        <dbReference type="SAM" id="SignalP"/>
    </source>
</evidence>
<name>A0A9W6P5F6_9ACTN</name>
<keyword evidence="3" id="KW-1185">Reference proteome</keyword>
<protein>
    <recommendedName>
        <fullName evidence="4">Spore-associated protein A</fullName>
    </recommendedName>
</protein>
<accession>A0A9W6P5F6</accession>
<dbReference type="EMBL" id="BSQG01000002">
    <property type="protein sequence ID" value="GLU47535.1"/>
    <property type="molecule type" value="Genomic_DNA"/>
</dbReference>
<evidence type="ECO:0008006" key="4">
    <source>
        <dbReference type="Google" id="ProtNLM"/>
    </source>
</evidence>
<feature type="signal peptide" evidence="1">
    <location>
        <begin position="1"/>
        <end position="30"/>
    </location>
</feature>
<evidence type="ECO:0000313" key="3">
    <source>
        <dbReference type="Proteomes" id="UP001165092"/>
    </source>
</evidence>
<reference evidence="2" key="1">
    <citation type="submission" date="2023-02" db="EMBL/GenBank/DDBJ databases">
        <title>Nocardiopsis ansamitocini NBRC 112285.</title>
        <authorList>
            <person name="Ichikawa N."/>
            <person name="Sato H."/>
            <person name="Tonouchi N."/>
        </authorList>
    </citation>
    <scope>NUCLEOTIDE SEQUENCE</scope>
    <source>
        <strain evidence="2">NBRC 112285</strain>
    </source>
</reference>
<dbReference type="AlphaFoldDB" id="A0A9W6P5F6"/>
<proteinExistence type="predicted"/>
<dbReference type="Proteomes" id="UP001165092">
    <property type="component" value="Unassembled WGS sequence"/>
</dbReference>
<sequence length="137" mass="14017">MKTLKRFAAISLAAGAMLAGTALSAAPASAATYNGVCGSGYQVVNSASVGSVGTVFLTYNSANGNNCAVTVRNTPGSAVLMAVSLKRSTSIPENAQQDTGYYTTYAGPVYVYGQGSCMDWQGIIGTANTYREKTNCG</sequence>
<gene>
    <name evidence="2" type="ORF">Nans01_18860</name>
</gene>
<evidence type="ECO:0000313" key="2">
    <source>
        <dbReference type="EMBL" id="GLU47535.1"/>
    </source>
</evidence>